<dbReference type="PROSITE" id="PS50007">
    <property type="entry name" value="PIPLC_X_DOMAIN"/>
    <property type="match status" value="1"/>
</dbReference>
<name>A0AAP0HLC0_9MAGN</name>
<organism evidence="2 3">
    <name type="scientific">Stephania cephalantha</name>
    <dbReference type="NCBI Taxonomy" id="152367"/>
    <lineage>
        <taxon>Eukaryota</taxon>
        <taxon>Viridiplantae</taxon>
        <taxon>Streptophyta</taxon>
        <taxon>Embryophyta</taxon>
        <taxon>Tracheophyta</taxon>
        <taxon>Spermatophyta</taxon>
        <taxon>Magnoliopsida</taxon>
        <taxon>Ranunculales</taxon>
        <taxon>Menispermaceae</taxon>
        <taxon>Menispermoideae</taxon>
        <taxon>Cissampelideae</taxon>
        <taxon>Stephania</taxon>
    </lineage>
</organism>
<comment type="caution">
    <text evidence="2">The sequence shown here is derived from an EMBL/GenBank/DDBJ whole genome shotgun (WGS) entry which is preliminary data.</text>
</comment>
<accession>A0AAP0HLC0</accession>
<dbReference type="Proteomes" id="UP001419268">
    <property type="component" value="Unassembled WGS sequence"/>
</dbReference>
<dbReference type="EMBL" id="JBBNAG010000012">
    <property type="protein sequence ID" value="KAK9088902.1"/>
    <property type="molecule type" value="Genomic_DNA"/>
</dbReference>
<evidence type="ECO:0000313" key="3">
    <source>
        <dbReference type="Proteomes" id="UP001419268"/>
    </source>
</evidence>
<keyword evidence="1" id="KW-1133">Transmembrane helix</keyword>
<keyword evidence="1" id="KW-0472">Membrane</keyword>
<reference evidence="2 3" key="1">
    <citation type="submission" date="2024-01" db="EMBL/GenBank/DDBJ databases">
        <title>Genome assemblies of Stephania.</title>
        <authorList>
            <person name="Yang L."/>
        </authorList>
    </citation>
    <scope>NUCLEOTIDE SEQUENCE [LARGE SCALE GENOMIC DNA]</scope>
    <source>
        <strain evidence="2">JXDWG</strain>
        <tissue evidence="2">Leaf</tissue>
    </source>
</reference>
<evidence type="ECO:0000313" key="2">
    <source>
        <dbReference type="EMBL" id="KAK9088902.1"/>
    </source>
</evidence>
<evidence type="ECO:0000256" key="1">
    <source>
        <dbReference type="SAM" id="Phobius"/>
    </source>
</evidence>
<keyword evidence="3" id="KW-1185">Reference proteome</keyword>
<protein>
    <submittedName>
        <fullName evidence="2">Uncharacterized protein</fullName>
    </submittedName>
</protein>
<feature type="transmembrane region" description="Helical" evidence="1">
    <location>
        <begin position="40"/>
        <end position="60"/>
    </location>
</feature>
<dbReference type="AlphaFoldDB" id="A0AAP0HLC0"/>
<sequence length="218" mass="25787">MDYRHIEIKREILRRIGTERRKEIETEITWEREVYMEKQFSFLFGTTALCVTMKALVFYLRKALAFYSLEFCPVMTLSHLTIRTLAEHTNKVRTRSNKYGDESKEINVTFCTHRPFYDKGCRAVDEQAWQGKDWRLPLSQHGFTQFAYLENDIKPFSNRCHTFTSNEKIFELSPSSEIFSLSRACVALASLRNTESISHRRDTSSRTNRQCDPYAMYE</sequence>
<gene>
    <name evidence="2" type="ORF">Scep_027984</name>
</gene>
<keyword evidence="1" id="KW-0812">Transmembrane</keyword>
<proteinExistence type="predicted"/>